<proteinExistence type="predicted"/>
<comment type="caution">
    <text evidence="1">The sequence shown here is derived from an EMBL/GenBank/DDBJ whole genome shotgun (WGS) entry which is preliminary data.</text>
</comment>
<gene>
    <name evidence="1" type="ORF">U1294_06440</name>
</gene>
<evidence type="ECO:0000313" key="2">
    <source>
        <dbReference type="Proteomes" id="UP001290582"/>
    </source>
</evidence>
<sequence>MITGREINQCITDNYPGLIGKVYPLFTTVIDDLSVVYSITTVSGGYVAQDILQLRIFDSDYDVATEWKRKLINLFSTEKENKAVVLPTISFTGALSGGGEMFRDDLQIWEITAIFVLKTKERD</sequence>
<dbReference type="Proteomes" id="UP001290582">
    <property type="component" value="Unassembled WGS sequence"/>
</dbReference>
<dbReference type="RefSeq" id="WP_171310285.1">
    <property type="nucleotide sequence ID" value="NZ_JAKYKM010000019.1"/>
</dbReference>
<organism evidence="1 2">
    <name type="scientific">Enterococcus cecorum</name>
    <dbReference type="NCBI Taxonomy" id="44008"/>
    <lineage>
        <taxon>Bacteria</taxon>
        <taxon>Bacillati</taxon>
        <taxon>Bacillota</taxon>
        <taxon>Bacilli</taxon>
        <taxon>Lactobacillales</taxon>
        <taxon>Enterococcaceae</taxon>
        <taxon>Enterococcus</taxon>
    </lineage>
</organism>
<accession>A0AAW9JKK5</accession>
<dbReference type="EMBL" id="JAXOGL010000008">
    <property type="protein sequence ID" value="MDZ5597862.1"/>
    <property type="molecule type" value="Genomic_DNA"/>
</dbReference>
<evidence type="ECO:0000313" key="1">
    <source>
        <dbReference type="EMBL" id="MDZ5597862.1"/>
    </source>
</evidence>
<name>A0AAW9JKK5_9ENTE</name>
<evidence type="ECO:0008006" key="3">
    <source>
        <dbReference type="Google" id="ProtNLM"/>
    </source>
</evidence>
<dbReference type="AlphaFoldDB" id="A0AAW9JKK5"/>
<protein>
    <recommendedName>
        <fullName evidence="3">DUF3168 domain-containing protein</fullName>
    </recommendedName>
</protein>
<reference evidence="1" key="1">
    <citation type="submission" date="2023-12" db="EMBL/GenBank/DDBJ databases">
        <title>Molecular genomic analyses of Enterococcus cecorum from sepsis oubreaks in broilers.</title>
        <authorList>
            <person name="Rhoads D."/>
            <person name="Alrubaye A."/>
        </authorList>
    </citation>
    <scope>NUCLEOTIDE SEQUENCE</scope>
    <source>
        <strain evidence="1">1755</strain>
    </source>
</reference>